<evidence type="ECO:0000313" key="3">
    <source>
        <dbReference type="Proteomes" id="UP001446871"/>
    </source>
</evidence>
<organism evidence="2 3">
    <name type="scientific">Apiospora saccharicola</name>
    <dbReference type="NCBI Taxonomy" id="335842"/>
    <lineage>
        <taxon>Eukaryota</taxon>
        <taxon>Fungi</taxon>
        <taxon>Dikarya</taxon>
        <taxon>Ascomycota</taxon>
        <taxon>Pezizomycotina</taxon>
        <taxon>Sordariomycetes</taxon>
        <taxon>Xylariomycetidae</taxon>
        <taxon>Amphisphaeriales</taxon>
        <taxon>Apiosporaceae</taxon>
        <taxon>Apiospora</taxon>
    </lineage>
</organism>
<dbReference type="Proteomes" id="UP001446871">
    <property type="component" value="Unassembled WGS sequence"/>
</dbReference>
<accession>A0ABR1U3G5</accession>
<evidence type="ECO:0000313" key="2">
    <source>
        <dbReference type="EMBL" id="KAK8053441.1"/>
    </source>
</evidence>
<feature type="signal peptide" evidence="1">
    <location>
        <begin position="1"/>
        <end position="16"/>
    </location>
</feature>
<proteinExistence type="predicted"/>
<comment type="caution">
    <text evidence="2">The sequence shown here is derived from an EMBL/GenBank/DDBJ whole genome shotgun (WGS) entry which is preliminary data.</text>
</comment>
<keyword evidence="1" id="KW-0732">Signal</keyword>
<dbReference type="EMBL" id="JAQQWM010000008">
    <property type="protein sequence ID" value="KAK8053441.1"/>
    <property type="molecule type" value="Genomic_DNA"/>
</dbReference>
<sequence length="93" mass="10239">MLSLIFLVHYRPAVLARSLVAARARSSSSRQINWEKLAAKAGFQDAAAAKAHYEVLSTLEDSKAARTRDSTCTVLKRVKVEAGGYSNRLDEDE</sequence>
<keyword evidence="3" id="KW-1185">Reference proteome</keyword>
<evidence type="ECO:0000256" key="1">
    <source>
        <dbReference type="SAM" id="SignalP"/>
    </source>
</evidence>
<gene>
    <name evidence="2" type="ORF">PG996_012742</name>
</gene>
<feature type="chain" id="PRO_5046695475" evidence="1">
    <location>
        <begin position="17"/>
        <end position="93"/>
    </location>
</feature>
<name>A0ABR1U3G5_9PEZI</name>
<protein>
    <submittedName>
        <fullName evidence="2">Uncharacterized protein</fullName>
    </submittedName>
</protein>
<reference evidence="2 3" key="1">
    <citation type="submission" date="2023-01" db="EMBL/GenBank/DDBJ databases">
        <title>Analysis of 21 Apiospora genomes using comparative genomics revels a genus with tremendous synthesis potential of carbohydrate active enzymes and secondary metabolites.</title>
        <authorList>
            <person name="Sorensen T."/>
        </authorList>
    </citation>
    <scope>NUCLEOTIDE SEQUENCE [LARGE SCALE GENOMIC DNA]</scope>
    <source>
        <strain evidence="2 3">CBS 83171</strain>
    </source>
</reference>